<feature type="region of interest" description="Disordered" evidence="12">
    <location>
        <begin position="656"/>
        <end position="701"/>
    </location>
</feature>
<dbReference type="SUPFAM" id="SSF50978">
    <property type="entry name" value="WD40 repeat-like"/>
    <property type="match status" value="1"/>
</dbReference>
<evidence type="ECO:0000256" key="5">
    <source>
        <dbReference type="ARBA" id="ARBA00022763"/>
    </source>
</evidence>
<gene>
    <name evidence="15" type="ORF">NTEN_LOCUS5807</name>
</gene>
<evidence type="ECO:0000256" key="8">
    <source>
        <dbReference type="ARBA" id="ARBA00023204"/>
    </source>
</evidence>
<dbReference type="PANTHER" id="PTHR15169">
    <property type="entry name" value="DAMAGE-SPECIFIC DNA BINDING PROTEIN 2"/>
    <property type="match status" value="1"/>
</dbReference>
<dbReference type="Gene3D" id="3.40.50.12780">
    <property type="entry name" value="N-terminal domain of ligase-like"/>
    <property type="match status" value="1"/>
</dbReference>
<dbReference type="SMART" id="SM00320">
    <property type="entry name" value="WD40"/>
    <property type="match status" value="4"/>
</dbReference>
<dbReference type="InterPro" id="IPR015943">
    <property type="entry name" value="WD40/YVTN_repeat-like_dom_sf"/>
</dbReference>
<evidence type="ECO:0000256" key="11">
    <source>
        <dbReference type="PROSITE-ProRule" id="PRU00221"/>
    </source>
</evidence>
<dbReference type="InterPro" id="IPR036322">
    <property type="entry name" value="WD40_repeat_dom_sf"/>
</dbReference>
<dbReference type="Pfam" id="PF12896">
    <property type="entry name" value="ANAPC4"/>
    <property type="match status" value="1"/>
</dbReference>
<dbReference type="Pfam" id="PF00501">
    <property type="entry name" value="AMP-binding"/>
    <property type="match status" value="1"/>
</dbReference>
<comment type="subcellular location">
    <subcellularLocation>
        <location evidence="1">Nucleus</location>
    </subcellularLocation>
</comment>
<keyword evidence="3 11" id="KW-0853">WD repeat</keyword>
<reference evidence="15 16" key="1">
    <citation type="submission" date="2020-02" db="EMBL/GenBank/DDBJ databases">
        <authorList>
            <person name="Ferguson B K."/>
        </authorList>
    </citation>
    <scope>NUCLEOTIDE SEQUENCE [LARGE SCALE GENOMIC DNA]</scope>
</reference>
<organism evidence="15 16">
    <name type="scientific">Nesidiocoris tenuis</name>
    <dbReference type="NCBI Taxonomy" id="355587"/>
    <lineage>
        <taxon>Eukaryota</taxon>
        <taxon>Metazoa</taxon>
        <taxon>Ecdysozoa</taxon>
        <taxon>Arthropoda</taxon>
        <taxon>Hexapoda</taxon>
        <taxon>Insecta</taxon>
        <taxon>Pterygota</taxon>
        <taxon>Neoptera</taxon>
        <taxon>Paraneoptera</taxon>
        <taxon>Hemiptera</taxon>
        <taxon>Heteroptera</taxon>
        <taxon>Panheteroptera</taxon>
        <taxon>Cimicomorpha</taxon>
        <taxon>Miridae</taxon>
        <taxon>Dicyphina</taxon>
        <taxon>Nesidiocoris</taxon>
    </lineage>
</organism>
<keyword evidence="5" id="KW-0227">DNA damage</keyword>
<evidence type="ECO:0000256" key="2">
    <source>
        <dbReference type="ARBA" id="ARBA00005434"/>
    </source>
</evidence>
<evidence type="ECO:0000256" key="9">
    <source>
        <dbReference type="ARBA" id="ARBA00023242"/>
    </source>
</evidence>
<keyword evidence="4" id="KW-0677">Repeat</keyword>
<keyword evidence="8" id="KW-0234">DNA repair</keyword>
<proteinExistence type="inferred from homology"/>
<dbReference type="Proteomes" id="UP000479000">
    <property type="component" value="Unassembled WGS sequence"/>
</dbReference>
<keyword evidence="6" id="KW-0833">Ubl conjugation pathway</keyword>
<dbReference type="InterPro" id="IPR000873">
    <property type="entry name" value="AMP-dep_synth/lig_dom"/>
</dbReference>
<evidence type="ECO:0000313" key="15">
    <source>
        <dbReference type="EMBL" id="CAA9999524.1"/>
    </source>
</evidence>
<feature type="domain" description="AMP-dependent synthetase/ligase" evidence="13">
    <location>
        <begin position="708"/>
        <end position="787"/>
    </location>
</feature>
<dbReference type="InterPro" id="IPR001680">
    <property type="entry name" value="WD40_rpt"/>
</dbReference>
<feature type="domain" description="Anaphase-promoting complex subunit 4 long" evidence="14">
    <location>
        <begin position="789"/>
        <end position="838"/>
    </location>
</feature>
<dbReference type="PROSITE" id="PS50294">
    <property type="entry name" value="WD_REPEATS_REGION"/>
    <property type="match status" value="1"/>
</dbReference>
<evidence type="ECO:0000256" key="1">
    <source>
        <dbReference type="ARBA" id="ARBA00004123"/>
    </source>
</evidence>
<name>A0A6H5GB09_9HEMI</name>
<dbReference type="InterPro" id="IPR024790">
    <property type="entry name" value="APC4_long_dom"/>
</dbReference>
<dbReference type="AlphaFoldDB" id="A0A6H5GB09"/>
<dbReference type="PANTHER" id="PTHR15169:SF0">
    <property type="entry name" value="DNA DAMAGE-BINDING PROTEIN 2"/>
    <property type="match status" value="1"/>
</dbReference>
<keyword evidence="7" id="KW-0238">DNA-binding</keyword>
<dbReference type="PROSITE" id="PS50082">
    <property type="entry name" value="WD_REPEATS_2"/>
    <property type="match status" value="1"/>
</dbReference>
<dbReference type="GO" id="GO:0006281">
    <property type="term" value="P:DNA repair"/>
    <property type="evidence" value="ECO:0007669"/>
    <property type="project" value="UniProtKB-KW"/>
</dbReference>
<dbReference type="OrthoDB" id="9890280at2759"/>
<dbReference type="EMBL" id="CADCXU010008931">
    <property type="protein sequence ID" value="CAA9999524.1"/>
    <property type="molecule type" value="Genomic_DNA"/>
</dbReference>
<keyword evidence="16" id="KW-1185">Reference proteome</keyword>
<dbReference type="SUPFAM" id="SSF56801">
    <property type="entry name" value="Acetyl-CoA synthetase-like"/>
    <property type="match status" value="2"/>
</dbReference>
<dbReference type="GO" id="GO:0080008">
    <property type="term" value="C:Cul4-RING E3 ubiquitin ligase complex"/>
    <property type="evidence" value="ECO:0007669"/>
    <property type="project" value="InterPro"/>
</dbReference>
<dbReference type="GO" id="GO:0005634">
    <property type="term" value="C:nucleus"/>
    <property type="evidence" value="ECO:0007669"/>
    <property type="project" value="UniProtKB-SubCell"/>
</dbReference>
<keyword evidence="9" id="KW-0539">Nucleus</keyword>
<dbReference type="Pfam" id="PF00400">
    <property type="entry name" value="WD40"/>
    <property type="match status" value="1"/>
</dbReference>
<dbReference type="GO" id="GO:0003684">
    <property type="term" value="F:damaged DNA binding"/>
    <property type="evidence" value="ECO:0007669"/>
    <property type="project" value="InterPro"/>
</dbReference>
<evidence type="ECO:0000256" key="10">
    <source>
        <dbReference type="ARBA" id="ARBA00031670"/>
    </source>
</evidence>
<evidence type="ECO:0000313" key="16">
    <source>
        <dbReference type="Proteomes" id="UP000479000"/>
    </source>
</evidence>
<evidence type="ECO:0000259" key="14">
    <source>
        <dbReference type="Pfam" id="PF12896"/>
    </source>
</evidence>
<evidence type="ECO:0000256" key="7">
    <source>
        <dbReference type="ARBA" id="ARBA00023125"/>
    </source>
</evidence>
<protein>
    <recommendedName>
        <fullName evidence="10">Damage-specific DNA-binding protein 2</fullName>
    </recommendedName>
</protein>
<feature type="region of interest" description="Disordered" evidence="12">
    <location>
        <begin position="249"/>
        <end position="268"/>
    </location>
</feature>
<dbReference type="InterPro" id="IPR033312">
    <property type="entry name" value="DDB2"/>
</dbReference>
<feature type="repeat" description="WD" evidence="11">
    <location>
        <begin position="464"/>
        <end position="499"/>
    </location>
</feature>
<sequence length="1142" mass="127853">MNSRSFQIGQYIGEMCRYMLAVPPKPTDTQHNLKFMIGNGLRPAIWRAFVYRFQIPSMTEVYGATEGNVGDLEGKAGMAALVDPNRELKLDAFAVALDECLPTYARPVFLRILDSIELTGTFKMKKVTLQKEGFDPTKIEDKLYVRQGATYVPLTAELYSSIVDGKAIDELLNGRGRNIRSLHPAAGATIASLIGREPHVPIPDAAGRAECRTMGVQRDGRWTRARPFIWFPANLGSLSFLRIVPTMPPKKKKTTGDGSGPSSSKDVKSYEPIAARVDLRKSKFFEPNIARCFEQFRSGVKNSEYFRRTADTCLTSQLGQFRAFAIDSYRFYRRITAIKWHPSKSNIVALGSKCGEVVLRNVNGIEDQATTSKPQYSRHQAITNFCFNPFADDSLLMSSVDGTVTHWNFDVDAAKELHDLNDGYNTWYMFCSVNASEETGLIVAGDSTGLLHLFGKDMNRISAYKLHKAKVNTAEFNKKQNHIFVTASLDKTVKMWDVRMLGKEKGKSKISVPLEETTHDHAINAAYFSRTNSNRLLLTDQSMMLKVYAMPFFDLETTIYHPHRQFQHLTPIKASWHPLADLIVAGRYPDPSWPNYELEQRGIDIIDAKTGQNELRLVSAEHNSIMSLNEFNCTGEYIASGMGLYVVYWKASRPQSGKTQSAKGRARAGRGRQSESDDDEENDEPKPKKPTRQTKNDPKKACKHVKLQMNELSGKVANAFEDMGYRKGDVIAILATNSPEYVGLWLGLSRLGVIASLINVNVRGHSLKHCITACNCKAIIFSTQFSPGLTDKGLNKLSHSMDVCHSNIQKLILHHLRPVGQKMAFLLCDLRAMARSVESQYIADADLTHPVPPDNNPWEKFLLSNPGLGSQPNIIPRYLKLSLVQQHNRLKSSIANVFNRPKKIIGRKITLDDVVQLVQTSMASPRVSMRFIDFPSQIVVATILHPNTAYFTFFTIDVGQSPSTSKYKTNVYFKSMDTSVGFTTVDLQLFNHAALSVLLAEPADGAAVFAQLHLDRIEEAGRSKAITSQMNPVERDGELYVDGCLLLDTRMKNLDNMRASRLAVSGGRKVEHESIHYLTFDARELAVRLNFPNGHLTSHITSRNVLPIMIESHHVDGILAEKIVSFRIRDNLRPYSGSILPC</sequence>
<dbReference type="GO" id="GO:0009411">
    <property type="term" value="P:response to UV"/>
    <property type="evidence" value="ECO:0007669"/>
    <property type="project" value="TreeGrafter"/>
</dbReference>
<evidence type="ECO:0000259" key="13">
    <source>
        <dbReference type="Pfam" id="PF00501"/>
    </source>
</evidence>
<evidence type="ECO:0000256" key="4">
    <source>
        <dbReference type="ARBA" id="ARBA00022737"/>
    </source>
</evidence>
<evidence type="ECO:0000256" key="6">
    <source>
        <dbReference type="ARBA" id="ARBA00022786"/>
    </source>
</evidence>
<dbReference type="Gene3D" id="2.130.10.10">
    <property type="entry name" value="YVTN repeat-like/Quinoprotein amine dehydrogenase"/>
    <property type="match status" value="1"/>
</dbReference>
<comment type="similarity">
    <text evidence="2">Belongs to the WD repeat DDB2/WDR76 family.</text>
</comment>
<evidence type="ECO:0000256" key="12">
    <source>
        <dbReference type="SAM" id="MobiDB-lite"/>
    </source>
</evidence>
<evidence type="ECO:0000256" key="3">
    <source>
        <dbReference type="ARBA" id="ARBA00022574"/>
    </source>
</evidence>
<accession>A0A6H5GB09</accession>
<dbReference type="InterPro" id="IPR042099">
    <property type="entry name" value="ANL_N_sf"/>
</dbReference>